<feature type="transmembrane region" description="Helical" evidence="8">
    <location>
        <begin position="257"/>
        <end position="277"/>
    </location>
</feature>
<keyword evidence="5 8" id="KW-0812">Transmembrane</keyword>
<keyword evidence="2" id="KW-0813">Transport</keyword>
<keyword evidence="7 8" id="KW-0472">Membrane</keyword>
<dbReference type="Pfam" id="PF02653">
    <property type="entry name" value="BPD_transp_2"/>
    <property type="match status" value="1"/>
</dbReference>
<evidence type="ECO:0000313" key="9">
    <source>
        <dbReference type="EMBL" id="NEI74039.1"/>
    </source>
</evidence>
<feature type="transmembrane region" description="Helical" evidence="8">
    <location>
        <begin position="151"/>
        <end position="171"/>
    </location>
</feature>
<evidence type="ECO:0000256" key="5">
    <source>
        <dbReference type="ARBA" id="ARBA00022692"/>
    </source>
</evidence>
<name>A0A6L9UFC6_9HYPH</name>
<dbReference type="EMBL" id="WUEY01000024">
    <property type="protein sequence ID" value="NEI74039.1"/>
    <property type="molecule type" value="Genomic_DNA"/>
</dbReference>
<feature type="transmembrane region" description="Helical" evidence="8">
    <location>
        <begin position="35"/>
        <end position="52"/>
    </location>
</feature>
<evidence type="ECO:0000256" key="8">
    <source>
        <dbReference type="SAM" id="Phobius"/>
    </source>
</evidence>
<evidence type="ECO:0000256" key="1">
    <source>
        <dbReference type="ARBA" id="ARBA00004651"/>
    </source>
</evidence>
<organism evidence="9 10">
    <name type="scientific">Rhizobium lusitanum</name>
    <dbReference type="NCBI Taxonomy" id="293958"/>
    <lineage>
        <taxon>Bacteria</taxon>
        <taxon>Pseudomonadati</taxon>
        <taxon>Pseudomonadota</taxon>
        <taxon>Alphaproteobacteria</taxon>
        <taxon>Hyphomicrobiales</taxon>
        <taxon>Rhizobiaceae</taxon>
        <taxon>Rhizobium/Agrobacterium group</taxon>
        <taxon>Rhizobium</taxon>
    </lineage>
</organism>
<keyword evidence="3" id="KW-1003">Cell membrane</keyword>
<evidence type="ECO:0000256" key="3">
    <source>
        <dbReference type="ARBA" id="ARBA00022475"/>
    </source>
</evidence>
<feature type="transmembrane region" description="Helical" evidence="8">
    <location>
        <begin position="231"/>
        <end position="250"/>
    </location>
</feature>
<evidence type="ECO:0000256" key="2">
    <source>
        <dbReference type="ARBA" id="ARBA00022448"/>
    </source>
</evidence>
<dbReference type="CDD" id="cd06579">
    <property type="entry name" value="TM_PBP1_transp_AraH_like"/>
    <property type="match status" value="1"/>
</dbReference>
<dbReference type="GO" id="GO:0022857">
    <property type="term" value="F:transmembrane transporter activity"/>
    <property type="evidence" value="ECO:0007669"/>
    <property type="project" value="InterPro"/>
</dbReference>
<dbReference type="PANTHER" id="PTHR32196:SF21">
    <property type="entry name" value="ABC TRANSPORTER PERMEASE PROTEIN YPHD-RELATED"/>
    <property type="match status" value="1"/>
</dbReference>
<comment type="subcellular location">
    <subcellularLocation>
        <location evidence="1">Cell membrane</location>
        <topology evidence="1">Multi-pass membrane protein</topology>
    </subcellularLocation>
</comment>
<evidence type="ECO:0000256" key="7">
    <source>
        <dbReference type="ARBA" id="ARBA00023136"/>
    </source>
</evidence>
<keyword evidence="6 8" id="KW-1133">Transmembrane helix</keyword>
<evidence type="ECO:0000256" key="4">
    <source>
        <dbReference type="ARBA" id="ARBA00022519"/>
    </source>
</evidence>
<dbReference type="RefSeq" id="WP_163992896.1">
    <property type="nucleotide sequence ID" value="NZ_WUEY01000024.1"/>
</dbReference>
<evidence type="ECO:0000256" key="6">
    <source>
        <dbReference type="ARBA" id="ARBA00022989"/>
    </source>
</evidence>
<accession>A0A6L9UFC6</accession>
<reference evidence="9 10" key="1">
    <citation type="submission" date="2019-12" db="EMBL/GenBank/DDBJ databases">
        <title>Rhizobium genotypes associated with high levels of biological nitrogen fixation by grain legumes in a temperate-maritime cropping system.</title>
        <authorList>
            <person name="Maluk M."/>
            <person name="Francesc Ferrando Molina F."/>
            <person name="Lopez Del Egido L."/>
            <person name="Lafos M."/>
            <person name="Langarica-Fuentes A."/>
            <person name="Gebre Yohannes G."/>
            <person name="Young M.W."/>
            <person name="Martin P."/>
            <person name="Gantlett R."/>
            <person name="Kenicer G."/>
            <person name="Hawes C."/>
            <person name="Begg G.S."/>
            <person name="Quilliam R.S."/>
            <person name="Squire G.R."/>
            <person name="Poole P.S."/>
            <person name="Young P.W."/>
            <person name="Iannetta P.M."/>
            <person name="James E.K."/>
        </authorList>
    </citation>
    <scope>NUCLEOTIDE SEQUENCE [LARGE SCALE GENOMIC DNA]</scope>
    <source>
        <strain evidence="9 10">JHI1118</strain>
    </source>
</reference>
<feature type="transmembrane region" description="Helical" evidence="8">
    <location>
        <begin position="198"/>
        <end position="219"/>
    </location>
</feature>
<feature type="transmembrane region" description="Helical" evidence="8">
    <location>
        <begin position="283"/>
        <end position="302"/>
    </location>
</feature>
<sequence>MYLTIGLPTTLLVLVVLFSIATPTFSHSDNLTSMIRSASVSALMFMGLTWVFAIGEIDVSFVSVASLCNMLVAGLVSDNYSWGFACAAALLAGAAVGIINGVLVAYLRLPSLVTTVATGGIATALAAAVGHGSSISIVVPDVLRSMESAQIGPIPLLAILCAVVYLCAWYVQERLRVGHYIYATAENRQAVVEAGVPVRVVVLSAFVLSALCGVLGGLLLTIELSSGQPSVASTLFLDGLTAVLLGGTMLRLGRPNVLGTLFSVLVLTVLIRGGALLGWTDAIFQTIKGLLLLVGIFLITYCTDEQRHARK</sequence>
<evidence type="ECO:0000313" key="10">
    <source>
        <dbReference type="Proteomes" id="UP000483035"/>
    </source>
</evidence>
<comment type="caution">
    <text evidence="9">The sequence shown here is derived from an EMBL/GenBank/DDBJ whole genome shotgun (WGS) entry which is preliminary data.</text>
</comment>
<dbReference type="GO" id="GO:0005886">
    <property type="term" value="C:plasma membrane"/>
    <property type="evidence" value="ECO:0007669"/>
    <property type="project" value="UniProtKB-SubCell"/>
</dbReference>
<protein>
    <submittedName>
        <fullName evidence="9">ABC transporter permease</fullName>
    </submittedName>
</protein>
<dbReference type="PANTHER" id="PTHR32196">
    <property type="entry name" value="ABC TRANSPORTER PERMEASE PROTEIN YPHD-RELATED-RELATED"/>
    <property type="match status" value="1"/>
</dbReference>
<keyword evidence="4" id="KW-0997">Cell inner membrane</keyword>
<gene>
    <name evidence="9" type="ORF">GR212_31250</name>
</gene>
<dbReference type="AlphaFoldDB" id="A0A6L9UFC6"/>
<dbReference type="InterPro" id="IPR001851">
    <property type="entry name" value="ABC_transp_permease"/>
</dbReference>
<proteinExistence type="predicted"/>
<feature type="transmembrane region" description="Helical" evidence="8">
    <location>
        <begin position="82"/>
        <end position="107"/>
    </location>
</feature>
<feature type="transmembrane region" description="Helical" evidence="8">
    <location>
        <begin position="119"/>
        <end position="139"/>
    </location>
</feature>
<dbReference type="Proteomes" id="UP000483035">
    <property type="component" value="Unassembled WGS sequence"/>
</dbReference>